<proteinExistence type="inferred from homology"/>
<evidence type="ECO:0000256" key="7">
    <source>
        <dbReference type="ARBA" id="ARBA00023157"/>
    </source>
</evidence>
<dbReference type="PROSITE" id="PS00076">
    <property type="entry name" value="PYRIDINE_REDOX_1"/>
    <property type="match status" value="1"/>
</dbReference>
<comment type="caution">
    <text evidence="11">The sequence shown here is derived from an EMBL/GenBank/DDBJ whole genome shotgun (WGS) entry which is preliminary data.</text>
</comment>
<evidence type="ECO:0000259" key="9">
    <source>
        <dbReference type="Pfam" id="PF02852"/>
    </source>
</evidence>
<dbReference type="GO" id="GO:0050660">
    <property type="term" value="F:flavin adenine dinucleotide binding"/>
    <property type="evidence" value="ECO:0007669"/>
    <property type="project" value="TreeGrafter"/>
</dbReference>
<dbReference type="SUPFAM" id="SSF55424">
    <property type="entry name" value="FAD/NAD-linked reductases, dimerisation (C-terminal) domain"/>
    <property type="match status" value="1"/>
</dbReference>
<comment type="cofactor">
    <cofactor evidence="1">
        <name>FAD</name>
        <dbReference type="ChEBI" id="CHEBI:57692"/>
    </cofactor>
</comment>
<organism evidence="11">
    <name type="scientific">hydrocarbon metagenome</name>
    <dbReference type="NCBI Taxonomy" id="938273"/>
    <lineage>
        <taxon>unclassified sequences</taxon>
        <taxon>metagenomes</taxon>
        <taxon>ecological metagenomes</taxon>
    </lineage>
</organism>
<dbReference type="PRINTS" id="PR00411">
    <property type="entry name" value="PNDRDTASEI"/>
</dbReference>
<keyword evidence="6 11" id="KW-0560">Oxidoreductase</keyword>
<sequence length="428" mass="45971">MALVDRGPPGGTCVNLGCIPSKTLIYAADTAAGAADAEQLGIRAGIAGIDFSGIMERMRATRQRNSAFTRDWIRSRAGLLDFYEGTGEFVGDHTLEVQGTELSAELIFCASGARPLIPPVSGLESVDYLTSDTVLDLQKLPESLVIVGGGYIAAEYGHFFAAMGTRVTILQRGDRLVADEEPEISGLLLQEMQRRMAIATGTEAVEVGQRGEGCVVFGKDRATGDLREFEAEAVLVAAGRRSNADLLQVERTGVALDARGYIRTNEYLETNRENIWAVGDANGRQMFRHAASREALIAWQNATQEERVAMDYLAVPHAIYSRPQIASVGMTEAAARREHEVLVGRADYAETAMGEAMMEEAGFAKAIADARSGTILGFHIIGPSAPLLIQEVTNVIAARGTADSLGGIHIHPTLAELVPLTLRRMRAA</sequence>
<evidence type="ECO:0000256" key="4">
    <source>
        <dbReference type="ARBA" id="ARBA00022827"/>
    </source>
</evidence>
<gene>
    <name evidence="11" type="ORF">ASZ90_009558</name>
</gene>
<keyword evidence="5" id="KW-0521">NADP</keyword>
<keyword evidence="4" id="KW-0274">FAD</keyword>
<evidence type="ECO:0000256" key="8">
    <source>
        <dbReference type="ARBA" id="ARBA00023284"/>
    </source>
</evidence>
<keyword evidence="3" id="KW-0285">Flavoprotein</keyword>
<dbReference type="Pfam" id="PF07992">
    <property type="entry name" value="Pyr_redox_2"/>
    <property type="match status" value="1"/>
</dbReference>
<evidence type="ECO:0000259" key="10">
    <source>
        <dbReference type="Pfam" id="PF07992"/>
    </source>
</evidence>
<comment type="similarity">
    <text evidence="2">Belongs to the class-I pyridine nucleotide-disulfide oxidoreductase family.</text>
</comment>
<dbReference type="Pfam" id="PF02852">
    <property type="entry name" value="Pyr_redox_dim"/>
    <property type="match status" value="1"/>
</dbReference>
<dbReference type="PANTHER" id="PTHR43014">
    <property type="entry name" value="MERCURIC REDUCTASE"/>
    <property type="match status" value="1"/>
</dbReference>
<dbReference type="Gene3D" id="3.30.390.30">
    <property type="match status" value="1"/>
</dbReference>
<dbReference type="SUPFAM" id="SSF51905">
    <property type="entry name" value="FAD/NAD(P)-binding domain"/>
    <property type="match status" value="1"/>
</dbReference>
<dbReference type="EMBL" id="LNQE01001153">
    <property type="protein sequence ID" value="KUG20705.1"/>
    <property type="molecule type" value="Genomic_DNA"/>
</dbReference>
<dbReference type="AlphaFoldDB" id="A0A0W8FIY2"/>
<evidence type="ECO:0000256" key="5">
    <source>
        <dbReference type="ARBA" id="ARBA00022857"/>
    </source>
</evidence>
<protein>
    <submittedName>
        <fullName evidence="11">Dihydrolipoamide dehydrogenase</fullName>
        <ecNumber evidence="11">1.8.1.4</ecNumber>
    </submittedName>
</protein>
<evidence type="ECO:0000256" key="1">
    <source>
        <dbReference type="ARBA" id="ARBA00001974"/>
    </source>
</evidence>
<feature type="domain" description="Pyridine nucleotide-disulphide oxidoreductase dimerisation" evidence="9">
    <location>
        <begin position="315"/>
        <end position="418"/>
    </location>
</feature>
<dbReference type="GO" id="GO:0004148">
    <property type="term" value="F:dihydrolipoyl dehydrogenase (NADH) activity"/>
    <property type="evidence" value="ECO:0007669"/>
    <property type="project" value="UniProtKB-EC"/>
</dbReference>
<evidence type="ECO:0000256" key="3">
    <source>
        <dbReference type="ARBA" id="ARBA00022630"/>
    </source>
</evidence>
<dbReference type="EC" id="1.8.1.4" evidence="11"/>
<dbReference type="InterPro" id="IPR023753">
    <property type="entry name" value="FAD/NAD-binding_dom"/>
</dbReference>
<dbReference type="Gene3D" id="3.50.50.60">
    <property type="entry name" value="FAD/NAD(P)-binding domain"/>
    <property type="match status" value="2"/>
</dbReference>
<dbReference type="InterPro" id="IPR012999">
    <property type="entry name" value="Pyr_OxRdtase_I_AS"/>
</dbReference>
<feature type="domain" description="FAD/NAD(P)-binding" evidence="10">
    <location>
        <begin position="5"/>
        <end position="295"/>
    </location>
</feature>
<dbReference type="InterPro" id="IPR016156">
    <property type="entry name" value="FAD/NAD-linked_Rdtase_dimer_sf"/>
</dbReference>
<name>A0A0W8FIY2_9ZZZZ</name>
<dbReference type="PANTHER" id="PTHR43014:SF4">
    <property type="entry name" value="PYRIDINE NUCLEOTIDE-DISULFIDE OXIDOREDUCTASE RCLA-RELATED"/>
    <property type="match status" value="1"/>
</dbReference>
<dbReference type="InterPro" id="IPR004099">
    <property type="entry name" value="Pyr_nucl-diS_OxRdtase_dimer"/>
</dbReference>
<evidence type="ECO:0000313" key="11">
    <source>
        <dbReference type="EMBL" id="KUG20705.1"/>
    </source>
</evidence>
<evidence type="ECO:0000256" key="6">
    <source>
        <dbReference type="ARBA" id="ARBA00023002"/>
    </source>
</evidence>
<dbReference type="GO" id="GO:0003955">
    <property type="term" value="F:NAD(P)H dehydrogenase (quinone) activity"/>
    <property type="evidence" value="ECO:0007669"/>
    <property type="project" value="TreeGrafter"/>
</dbReference>
<dbReference type="InterPro" id="IPR036188">
    <property type="entry name" value="FAD/NAD-bd_sf"/>
</dbReference>
<evidence type="ECO:0000256" key="2">
    <source>
        <dbReference type="ARBA" id="ARBA00007532"/>
    </source>
</evidence>
<accession>A0A0W8FIY2</accession>
<reference evidence="11" key="1">
    <citation type="journal article" date="2015" name="Proc. Natl. Acad. Sci. U.S.A.">
        <title>Networks of energetic and metabolic interactions define dynamics in microbial communities.</title>
        <authorList>
            <person name="Embree M."/>
            <person name="Liu J.K."/>
            <person name="Al-Bassam M.M."/>
            <person name="Zengler K."/>
        </authorList>
    </citation>
    <scope>NUCLEOTIDE SEQUENCE</scope>
</reference>
<keyword evidence="8" id="KW-0676">Redox-active center</keyword>
<dbReference type="PRINTS" id="PR00368">
    <property type="entry name" value="FADPNR"/>
</dbReference>
<keyword evidence="7" id="KW-1015">Disulfide bond</keyword>